<feature type="compositionally biased region" description="Low complexity" evidence="1">
    <location>
        <begin position="149"/>
        <end position="191"/>
    </location>
</feature>
<reference evidence="2" key="1">
    <citation type="submission" date="2020-11" db="EMBL/GenBank/DDBJ databases">
        <title>Nocardioides sp. nov., isolated from Soil of Cynanchum wilfordii Hemsley rhizosphere.</title>
        <authorList>
            <person name="Lee J.-S."/>
            <person name="Suh M.K."/>
            <person name="Kim J.-S."/>
        </authorList>
    </citation>
    <scope>NUCLEOTIDE SEQUENCE</scope>
    <source>
        <strain evidence="2">KCTC 19275</strain>
    </source>
</reference>
<evidence type="ECO:0000256" key="1">
    <source>
        <dbReference type="SAM" id="MobiDB-lite"/>
    </source>
</evidence>
<keyword evidence="3" id="KW-1185">Reference proteome</keyword>
<feature type="region of interest" description="Disordered" evidence="1">
    <location>
        <begin position="149"/>
        <end position="205"/>
    </location>
</feature>
<protein>
    <recommendedName>
        <fullName evidence="4">Phasin domain-containing protein</fullName>
    </recommendedName>
</protein>
<sequence>MPKTTFDITTIQTEAQKSAQRAFHAGVGVTDLAVEVVRDYAAGAQKRLLEVQKSVTTFDPKAARKQAAKDAKARRTAIEKRVAELRAEAVEVPTLVQKTIGATTATATEAYGDLVKRGETLVRRIRRQKSTQDTVAAAETTVAKAKTTRTQATTAAKKSTTAAKKASATKRTAAKSSAKATRTSAKKTVSAGSRALADAAKKIGD</sequence>
<comment type="caution">
    <text evidence="2">The sequence shown here is derived from an EMBL/GenBank/DDBJ whole genome shotgun (WGS) entry which is preliminary data.</text>
</comment>
<gene>
    <name evidence="2" type="ORF">ISU07_20040</name>
</gene>
<accession>A0A930VIE1</accession>
<evidence type="ECO:0000313" key="2">
    <source>
        <dbReference type="EMBL" id="MBF4765428.1"/>
    </source>
</evidence>
<name>A0A930VIE1_9ACTN</name>
<evidence type="ECO:0008006" key="4">
    <source>
        <dbReference type="Google" id="ProtNLM"/>
    </source>
</evidence>
<evidence type="ECO:0000313" key="3">
    <source>
        <dbReference type="Proteomes" id="UP000640489"/>
    </source>
</evidence>
<proteinExistence type="predicted"/>
<dbReference type="Proteomes" id="UP000640489">
    <property type="component" value="Unassembled WGS sequence"/>
</dbReference>
<dbReference type="EMBL" id="JADKPN010000015">
    <property type="protein sequence ID" value="MBF4765428.1"/>
    <property type="molecule type" value="Genomic_DNA"/>
</dbReference>
<dbReference type="RefSeq" id="WP_194708607.1">
    <property type="nucleotide sequence ID" value="NZ_JADKPN010000015.1"/>
</dbReference>
<dbReference type="AlphaFoldDB" id="A0A930VIE1"/>
<organism evidence="2 3">
    <name type="scientific">Nocardioides islandensis</name>
    <dbReference type="NCBI Taxonomy" id="433663"/>
    <lineage>
        <taxon>Bacteria</taxon>
        <taxon>Bacillati</taxon>
        <taxon>Actinomycetota</taxon>
        <taxon>Actinomycetes</taxon>
        <taxon>Propionibacteriales</taxon>
        <taxon>Nocardioidaceae</taxon>
        <taxon>Nocardioides</taxon>
    </lineage>
</organism>